<keyword evidence="4" id="KW-1185">Reference proteome</keyword>
<accession>A0A8T1YJR1</accession>
<feature type="compositionally biased region" description="Low complexity" evidence="1">
    <location>
        <begin position="95"/>
        <end position="110"/>
    </location>
</feature>
<proteinExistence type="predicted"/>
<dbReference type="Proteomes" id="UP000694251">
    <property type="component" value="Chromosome 12"/>
</dbReference>
<name>A0A8T1YJR1_ARASU</name>
<dbReference type="OrthoDB" id="1077654at2759"/>
<gene>
    <name evidence="3" type="ORF">ISN44_As12g016560</name>
</gene>
<organism evidence="3 4">
    <name type="scientific">Arabidopsis suecica</name>
    <name type="common">Swedish thale-cress</name>
    <name type="synonym">Cardaminopsis suecica</name>
    <dbReference type="NCBI Taxonomy" id="45249"/>
    <lineage>
        <taxon>Eukaryota</taxon>
        <taxon>Viridiplantae</taxon>
        <taxon>Streptophyta</taxon>
        <taxon>Embryophyta</taxon>
        <taxon>Tracheophyta</taxon>
        <taxon>Spermatophyta</taxon>
        <taxon>Magnoliopsida</taxon>
        <taxon>eudicotyledons</taxon>
        <taxon>Gunneridae</taxon>
        <taxon>Pentapetalae</taxon>
        <taxon>rosids</taxon>
        <taxon>malvids</taxon>
        <taxon>Brassicales</taxon>
        <taxon>Brassicaceae</taxon>
        <taxon>Camelineae</taxon>
        <taxon>Arabidopsis</taxon>
    </lineage>
</organism>
<protein>
    <submittedName>
        <fullName evidence="3">Uncharacterized protein</fullName>
    </submittedName>
</protein>
<keyword evidence="2" id="KW-1133">Transmembrane helix</keyword>
<evidence type="ECO:0000256" key="1">
    <source>
        <dbReference type="SAM" id="MobiDB-lite"/>
    </source>
</evidence>
<evidence type="ECO:0000256" key="2">
    <source>
        <dbReference type="SAM" id="Phobius"/>
    </source>
</evidence>
<comment type="caution">
    <text evidence="3">The sequence shown here is derived from an EMBL/GenBank/DDBJ whole genome shotgun (WGS) entry which is preliminary data.</text>
</comment>
<reference evidence="3 4" key="1">
    <citation type="submission" date="2020-12" db="EMBL/GenBank/DDBJ databases">
        <title>Concerted genomic and epigenomic changes stabilize Arabidopsis allopolyploids.</title>
        <authorList>
            <person name="Chen Z."/>
        </authorList>
    </citation>
    <scope>NUCLEOTIDE SEQUENCE [LARGE SCALE GENOMIC DNA]</scope>
    <source>
        <strain evidence="3">As9502</strain>
        <tissue evidence="3">Leaf</tissue>
    </source>
</reference>
<feature type="transmembrane region" description="Helical" evidence="2">
    <location>
        <begin position="121"/>
        <end position="141"/>
    </location>
</feature>
<evidence type="ECO:0000313" key="4">
    <source>
        <dbReference type="Proteomes" id="UP000694251"/>
    </source>
</evidence>
<sequence length="159" mass="18366">MKMEEREENRHEGLQQQLKELEEEWTAMKTGKKSSAVSWITVEKALEYVENSPRNLMLSLQHKPEADMTQEISPLRRKLFHDSDDDDDQTKRTTSFSHSSCWSSNVTSSSHTRKSKKKTTIGRIVSVTMVLLLSWVLFVLMNGFDHLSMNTHINTLVPT</sequence>
<dbReference type="AlphaFoldDB" id="A0A8T1YJR1"/>
<keyword evidence="2" id="KW-0812">Transmembrane</keyword>
<dbReference type="EMBL" id="JAEFBJ010000012">
    <property type="protein sequence ID" value="KAG7546269.1"/>
    <property type="molecule type" value="Genomic_DNA"/>
</dbReference>
<feature type="region of interest" description="Disordered" evidence="1">
    <location>
        <begin position="61"/>
        <end position="117"/>
    </location>
</feature>
<keyword evidence="2" id="KW-0472">Membrane</keyword>
<evidence type="ECO:0000313" key="3">
    <source>
        <dbReference type="EMBL" id="KAG7546269.1"/>
    </source>
</evidence>